<feature type="region of interest" description="Disordered" evidence="1">
    <location>
        <begin position="18"/>
        <end position="39"/>
    </location>
</feature>
<evidence type="ECO:0000256" key="1">
    <source>
        <dbReference type="SAM" id="MobiDB-lite"/>
    </source>
</evidence>
<dbReference type="Gene3D" id="6.10.140.2220">
    <property type="match status" value="1"/>
</dbReference>
<gene>
    <name evidence="2" type="ORF">BT62DRAFT_992583</name>
</gene>
<name>A0A9P7VX25_9AGAR</name>
<proteinExistence type="predicted"/>
<dbReference type="Proteomes" id="UP000812287">
    <property type="component" value="Unassembled WGS sequence"/>
</dbReference>
<feature type="compositionally biased region" description="Basic and acidic residues" evidence="1">
    <location>
        <begin position="28"/>
        <end position="37"/>
    </location>
</feature>
<reference evidence="2" key="1">
    <citation type="submission" date="2020-11" db="EMBL/GenBank/DDBJ databases">
        <title>Adaptations for nitrogen fixation in a non-lichenized fungal sporocarp promotes dispersal by wood-feeding termites.</title>
        <authorList>
            <consortium name="DOE Joint Genome Institute"/>
            <person name="Koch R.A."/>
            <person name="Yoon G."/>
            <person name="Arayal U."/>
            <person name="Lail K."/>
            <person name="Amirebrahimi M."/>
            <person name="Labutti K."/>
            <person name="Lipzen A."/>
            <person name="Riley R."/>
            <person name="Barry K."/>
            <person name="Henrissat B."/>
            <person name="Grigoriev I.V."/>
            <person name="Herr J.R."/>
            <person name="Aime M.C."/>
        </authorList>
    </citation>
    <scope>NUCLEOTIDE SEQUENCE</scope>
    <source>
        <strain evidence="2">MCA 3950</strain>
    </source>
</reference>
<evidence type="ECO:0000313" key="2">
    <source>
        <dbReference type="EMBL" id="KAG7448539.1"/>
    </source>
</evidence>
<keyword evidence="3" id="KW-1185">Reference proteome</keyword>
<dbReference type="AlphaFoldDB" id="A0A9P7VX25"/>
<sequence>MALRPFVGDLQAEKSGGVSEVKTWNKHQGQEGVERDGMNVPCSIQTGIRRANSRHVPYRAPLETISMHGGMVLGRRILPVVHRQDEKKRVKIVKRYQMNLATCCEPHVLVGNIGTKFRHLRRQRIVDDVSMFGRPVHRVEDKLPGHYWTVTFYTDDPDQDAEDLKCEIGSTICIKNSRLHYFFDGEVGYRIEDVSTITVLPCVIEELRTLNSELRQRSDAGQFLPCIVRNEAAHRRCTMCKSCYCSRQCQCQDWEKHKVICKALKTLLEWNVEFS</sequence>
<protein>
    <recommendedName>
        <fullName evidence="4">MYND-type domain-containing protein</fullName>
    </recommendedName>
</protein>
<organism evidence="2 3">
    <name type="scientific">Guyanagaster necrorhizus</name>
    <dbReference type="NCBI Taxonomy" id="856835"/>
    <lineage>
        <taxon>Eukaryota</taxon>
        <taxon>Fungi</taxon>
        <taxon>Dikarya</taxon>
        <taxon>Basidiomycota</taxon>
        <taxon>Agaricomycotina</taxon>
        <taxon>Agaricomycetes</taxon>
        <taxon>Agaricomycetidae</taxon>
        <taxon>Agaricales</taxon>
        <taxon>Marasmiineae</taxon>
        <taxon>Physalacriaceae</taxon>
        <taxon>Guyanagaster</taxon>
    </lineage>
</organism>
<dbReference type="EMBL" id="MU250529">
    <property type="protein sequence ID" value="KAG7448539.1"/>
    <property type="molecule type" value="Genomic_DNA"/>
</dbReference>
<accession>A0A9P7VX25</accession>
<comment type="caution">
    <text evidence="2">The sequence shown here is derived from an EMBL/GenBank/DDBJ whole genome shotgun (WGS) entry which is preliminary data.</text>
</comment>
<evidence type="ECO:0000313" key="3">
    <source>
        <dbReference type="Proteomes" id="UP000812287"/>
    </source>
</evidence>
<dbReference type="GeneID" id="66112645"/>
<evidence type="ECO:0008006" key="4">
    <source>
        <dbReference type="Google" id="ProtNLM"/>
    </source>
</evidence>
<dbReference type="RefSeq" id="XP_043042039.1">
    <property type="nucleotide sequence ID" value="XM_043190348.1"/>
</dbReference>
<dbReference type="OrthoDB" id="265717at2759"/>
<dbReference type="SUPFAM" id="SSF144232">
    <property type="entry name" value="HIT/MYND zinc finger-like"/>
    <property type="match status" value="1"/>
</dbReference>